<name>A0A1I4S9G9_9HYPH</name>
<proteinExistence type="predicted"/>
<feature type="compositionally biased region" description="Polar residues" evidence="1">
    <location>
        <begin position="138"/>
        <end position="155"/>
    </location>
</feature>
<dbReference type="EMBL" id="FOTK01000041">
    <property type="protein sequence ID" value="SFM61128.1"/>
    <property type="molecule type" value="Genomic_DNA"/>
</dbReference>
<feature type="compositionally biased region" description="Low complexity" evidence="1">
    <location>
        <begin position="28"/>
        <end position="37"/>
    </location>
</feature>
<dbReference type="Proteomes" id="UP000199048">
    <property type="component" value="Unassembled WGS sequence"/>
</dbReference>
<gene>
    <name evidence="2" type="ORF">SAMN05192568_10412</name>
</gene>
<organism evidence="2 3">
    <name type="scientific">Methylobacterium pseudosasicola</name>
    <dbReference type="NCBI Taxonomy" id="582667"/>
    <lineage>
        <taxon>Bacteria</taxon>
        <taxon>Pseudomonadati</taxon>
        <taxon>Pseudomonadota</taxon>
        <taxon>Alphaproteobacteria</taxon>
        <taxon>Hyphomicrobiales</taxon>
        <taxon>Methylobacteriaceae</taxon>
        <taxon>Methylobacterium</taxon>
    </lineage>
</organism>
<accession>A0A1I4S9G9</accession>
<dbReference type="OrthoDB" id="7330655at2"/>
<dbReference type="STRING" id="582667.SAMN05192568_10412"/>
<keyword evidence="3" id="KW-1185">Reference proteome</keyword>
<feature type="region of interest" description="Disordered" evidence="1">
    <location>
        <begin position="334"/>
        <end position="358"/>
    </location>
</feature>
<feature type="compositionally biased region" description="Gly residues" evidence="1">
    <location>
        <begin position="1"/>
        <end position="19"/>
    </location>
</feature>
<dbReference type="AlphaFoldDB" id="A0A1I4S9G9"/>
<evidence type="ECO:0000256" key="1">
    <source>
        <dbReference type="SAM" id="MobiDB-lite"/>
    </source>
</evidence>
<evidence type="ECO:0000313" key="2">
    <source>
        <dbReference type="EMBL" id="SFM61128.1"/>
    </source>
</evidence>
<reference evidence="3" key="1">
    <citation type="submission" date="2016-10" db="EMBL/GenBank/DDBJ databases">
        <authorList>
            <person name="Varghese N."/>
            <person name="Submissions S."/>
        </authorList>
    </citation>
    <scope>NUCLEOTIDE SEQUENCE [LARGE SCALE GENOMIC DNA]</scope>
    <source>
        <strain evidence="3">BL36</strain>
    </source>
</reference>
<protein>
    <recommendedName>
        <fullName evidence="4">Phage tail lysozyme domain-containing protein</fullName>
    </recommendedName>
</protein>
<evidence type="ECO:0000313" key="3">
    <source>
        <dbReference type="Proteomes" id="UP000199048"/>
    </source>
</evidence>
<dbReference type="RefSeq" id="WP_092045483.1">
    <property type="nucleotide sequence ID" value="NZ_FOTK01000041.1"/>
</dbReference>
<sequence>MSDGTGFGGVPSFKGGGTGLSPSIQDWLQMQQLAQAQGQGGMSQGMPQDVPQAVPPGSSGFNPQTPPTGAPTDVVRPEAASLASAAMNALGPSSAQAATPDPNDIRGRFISTLQQGGLTNPNGLGAVAAYAQHESRYSPSNITGSWSDPSESGQAGQSGGILSWRADRLANMRAFTQGAADPVVAQAQFTLAENPALIRALQNAQSPQEANALMADAWKFAGYNRPGGENAARLATTQAYANSFGGGQALPAVATPRGGGSMGSTAQQGGFGLSGVVGQGSAVPGQASAMPGGASLSAQPLAVAPQPAGFSTDPAEQQPSNQYAQIGNALKAVAAGQQKQGQKGGGGMPGAPEVGGRPISLQQARAMFDPGKFYGMLRNAGVGGQARGS</sequence>
<evidence type="ECO:0008006" key="4">
    <source>
        <dbReference type="Google" id="ProtNLM"/>
    </source>
</evidence>
<feature type="region of interest" description="Disordered" evidence="1">
    <location>
        <begin position="1"/>
        <end position="74"/>
    </location>
</feature>
<feature type="region of interest" description="Disordered" evidence="1">
    <location>
        <begin position="138"/>
        <end position="159"/>
    </location>
</feature>